<proteinExistence type="predicted"/>
<sequence>MPTMQPPDESCCGGCSRDRIPSDDDYIYLQKELEQQTNSEEHKAVSEEEDHLIEDNLNGGEDFAETESFARSSFTEEAEHPPPPTEEPYLPPAPPVDSEIPHLESDFVLGTSQEQVGEELLPEVPPHEDSDTIEYSFQNSHFQEDEEEEVQAPVPRPPTPPPQLLHANEQVEHTDHLFHSPVKHVETPLEESPDNARMDLVGGTDHFAVEKHEATPLHYAAASGSGEDTIGDFEQEAALETSEHPFEGDAQIAKTHDVTVNESVAHPLPVLEDFPPIAQKSQPSFQDIKNDLENKQ</sequence>
<dbReference type="WBParaSite" id="MCU_001420-RA">
    <property type="protein sequence ID" value="MCU_001420-RA"/>
    <property type="gene ID" value="MCU_001420"/>
</dbReference>
<protein>
    <submittedName>
        <fullName evidence="2">ANK_REP_REGION domain-containing protein</fullName>
    </submittedName>
</protein>
<name>A0A5K3EN47_MESCO</name>
<evidence type="ECO:0000256" key="1">
    <source>
        <dbReference type="SAM" id="MobiDB-lite"/>
    </source>
</evidence>
<feature type="region of interest" description="Disordered" evidence="1">
    <location>
        <begin position="272"/>
        <end position="296"/>
    </location>
</feature>
<accession>A0A5K3EN47</accession>
<dbReference type="AlphaFoldDB" id="A0A5K3EN47"/>
<organism evidence="2">
    <name type="scientific">Mesocestoides corti</name>
    <name type="common">Flatworm</name>
    <dbReference type="NCBI Taxonomy" id="53468"/>
    <lineage>
        <taxon>Eukaryota</taxon>
        <taxon>Metazoa</taxon>
        <taxon>Spiralia</taxon>
        <taxon>Lophotrochozoa</taxon>
        <taxon>Platyhelminthes</taxon>
        <taxon>Cestoda</taxon>
        <taxon>Eucestoda</taxon>
        <taxon>Cyclophyllidea</taxon>
        <taxon>Mesocestoididae</taxon>
        <taxon>Mesocestoides</taxon>
    </lineage>
</organism>
<feature type="compositionally biased region" description="Pro residues" evidence="1">
    <location>
        <begin position="81"/>
        <end position="95"/>
    </location>
</feature>
<reference evidence="2" key="1">
    <citation type="submission" date="2019-11" db="UniProtKB">
        <authorList>
            <consortium name="WormBaseParasite"/>
        </authorList>
    </citation>
    <scope>IDENTIFICATION</scope>
</reference>
<feature type="compositionally biased region" description="Basic and acidic residues" evidence="1">
    <location>
        <begin position="34"/>
        <end position="46"/>
    </location>
</feature>
<evidence type="ECO:0000313" key="2">
    <source>
        <dbReference type="WBParaSite" id="MCU_001420-RA"/>
    </source>
</evidence>
<feature type="region of interest" description="Disordered" evidence="1">
    <location>
        <begin position="34"/>
        <end position="165"/>
    </location>
</feature>
<feature type="compositionally biased region" description="Pro residues" evidence="1">
    <location>
        <begin position="154"/>
        <end position="163"/>
    </location>
</feature>